<comment type="caution">
    <text evidence="2">The sequence shown here is derived from an EMBL/GenBank/DDBJ whole genome shotgun (WGS) entry which is preliminary data.</text>
</comment>
<dbReference type="Proteomes" id="UP000279089">
    <property type="component" value="Unassembled WGS sequence"/>
</dbReference>
<name>A0A3N4MS21_9BACT</name>
<evidence type="ECO:0000259" key="1">
    <source>
        <dbReference type="Pfam" id="PF11827"/>
    </source>
</evidence>
<dbReference type="InterPro" id="IPR021782">
    <property type="entry name" value="DUF3347"/>
</dbReference>
<keyword evidence="3" id="KW-1185">Reference proteome</keyword>
<protein>
    <submittedName>
        <fullName evidence="2">DUF3347 domain-containing protein</fullName>
    </submittedName>
</protein>
<organism evidence="2 3">
    <name type="scientific">Chitinophaga barathri</name>
    <dbReference type="NCBI Taxonomy" id="1647451"/>
    <lineage>
        <taxon>Bacteria</taxon>
        <taxon>Pseudomonadati</taxon>
        <taxon>Bacteroidota</taxon>
        <taxon>Chitinophagia</taxon>
        <taxon>Chitinophagales</taxon>
        <taxon>Chitinophagaceae</taxon>
        <taxon>Chitinophaga</taxon>
    </lineage>
</organism>
<evidence type="ECO:0000313" key="2">
    <source>
        <dbReference type="EMBL" id="RPD38183.1"/>
    </source>
</evidence>
<feature type="domain" description="DUF3347" evidence="1">
    <location>
        <begin position="57"/>
        <end position="147"/>
    </location>
</feature>
<proteinExistence type="predicted"/>
<sequence>MHRMRIKQYLWIIAAGAVFTACQQGGKENTGTDSAAAANTLQAPFTDEYYDSLKVAMAAYYQLSSALVKGDTMGADIAAMALKYHMDSLPIARLGIDSSRAADLAVSTGSISAELAGLIIEKGGLDSRRSSFQMVSDQLYDLLQTTGFKGRTVYRQHCPMAFNNRGAHWLSDTTEVVNPYFGDEMLHCGSVTDTLQFQ</sequence>
<reference evidence="3" key="1">
    <citation type="submission" date="2018-11" db="EMBL/GenBank/DDBJ databases">
        <title>Chitinophaga lutea sp.nov., isolate from arsenic contaminated soil.</title>
        <authorList>
            <person name="Zong Y."/>
        </authorList>
    </citation>
    <scope>NUCLEOTIDE SEQUENCE [LARGE SCALE GENOMIC DNA]</scope>
    <source>
        <strain evidence="3">YLT18</strain>
    </source>
</reference>
<dbReference type="AlphaFoldDB" id="A0A3N4MS21"/>
<accession>A0A3N4MS21</accession>
<dbReference type="Pfam" id="PF11827">
    <property type="entry name" value="DUF3347"/>
    <property type="match status" value="1"/>
</dbReference>
<gene>
    <name evidence="2" type="ORF">EG028_26345</name>
</gene>
<evidence type="ECO:0000313" key="3">
    <source>
        <dbReference type="Proteomes" id="UP000279089"/>
    </source>
</evidence>
<dbReference type="EMBL" id="RMBX01000017">
    <property type="protein sequence ID" value="RPD38183.1"/>
    <property type="molecule type" value="Genomic_DNA"/>
</dbReference>
<dbReference type="PROSITE" id="PS51257">
    <property type="entry name" value="PROKAR_LIPOPROTEIN"/>
    <property type="match status" value="1"/>
</dbReference>
<dbReference type="OrthoDB" id="5513217at2"/>